<dbReference type="Pfam" id="PF16121">
    <property type="entry name" value="40S_S4_C"/>
    <property type="match status" value="1"/>
</dbReference>
<evidence type="ECO:0000259" key="9">
    <source>
        <dbReference type="Pfam" id="PF16121"/>
    </source>
</evidence>
<accession>D8M187</accession>
<dbReference type="InterPro" id="IPR036986">
    <property type="entry name" value="S4_RNA-bd_sf"/>
</dbReference>
<dbReference type="GO" id="GO:0019843">
    <property type="term" value="F:rRNA binding"/>
    <property type="evidence" value="ECO:0007669"/>
    <property type="project" value="UniProtKB-KW"/>
</dbReference>
<dbReference type="GO" id="GO:0003735">
    <property type="term" value="F:structural constituent of ribosome"/>
    <property type="evidence" value="ECO:0007669"/>
    <property type="project" value="InterPro"/>
</dbReference>
<evidence type="ECO:0000256" key="4">
    <source>
        <dbReference type="ARBA" id="ARBA00022980"/>
    </source>
</evidence>
<dbReference type="InterPro" id="IPR005824">
    <property type="entry name" value="KOW"/>
</dbReference>
<evidence type="ECO:0000313" key="11">
    <source>
        <dbReference type="EMBL" id="CBK22320.2"/>
    </source>
</evidence>
<dbReference type="EMBL" id="FN668649">
    <property type="protein sequence ID" value="CBK22320.2"/>
    <property type="molecule type" value="Genomic_DNA"/>
</dbReference>
<evidence type="ECO:0000256" key="6">
    <source>
        <dbReference type="PROSITE-ProRule" id="PRU00182"/>
    </source>
</evidence>
<sequence length="194" mass="22025">MQRLVKVDGKIRTDSTFPAGFMDVVTLEGSSDRFRLLYDVKGRFVLHRIDENEAQYKLCKVVKRQLSSKKIPFIVTHDARTIRFPDPTVKVNDTVKVDLKTNKVIGHVKFEVGNLCFITKGHNIGRVGVIVHRDRHFGSFDIVHVRDAAGHEFATRLSNVFIIGEGNQPMVSLPKGNGVKLSIIEEKEMREKKN</sequence>
<reference evidence="10" key="1">
    <citation type="submission" date="2010-02" db="EMBL/GenBank/DDBJ databases">
        <title>Sequencing and annotation of the Blastocystis hominis genome.</title>
        <authorList>
            <person name="Wincker P."/>
        </authorList>
    </citation>
    <scope>NUCLEOTIDE SEQUENCE</scope>
    <source>
        <strain evidence="10">Singapore isolate B</strain>
    </source>
</reference>
<dbReference type="RefSeq" id="XP_012896368.1">
    <property type="nucleotide sequence ID" value="XM_013040914.1"/>
</dbReference>
<feature type="domain" description="Small ribosomal subunit protein eS4 C-terminal" evidence="9">
    <location>
        <begin position="147"/>
        <end position="193"/>
    </location>
</feature>
<comment type="similarity">
    <text evidence="1">Belongs to the eukaryotic ribosomal protein eS4 family.</text>
</comment>
<dbReference type="InterPro" id="IPR041982">
    <property type="entry name" value="Ribosomal_eS4_KOW"/>
</dbReference>
<evidence type="ECO:0000313" key="13">
    <source>
        <dbReference type="Proteomes" id="UP000008312"/>
    </source>
</evidence>
<keyword evidence="2" id="KW-0699">rRNA-binding</keyword>
<dbReference type="GO" id="GO:0006412">
    <property type="term" value="P:translation"/>
    <property type="evidence" value="ECO:0007669"/>
    <property type="project" value="InterPro"/>
</dbReference>
<dbReference type="FunFam" id="2.30.30.30:FF:000005">
    <property type="entry name" value="40S ribosomal protein S4"/>
    <property type="match status" value="1"/>
</dbReference>
<dbReference type="InParanoid" id="D8M187"/>
<proteinExistence type="inferred from homology"/>
<dbReference type="GeneID" id="24919541"/>
<dbReference type="GeneID" id="24919151"/>
<feature type="domain" description="Small ribosomal subunit protein eS4 central region" evidence="8">
    <location>
        <begin position="32"/>
        <end position="104"/>
    </location>
</feature>
<dbReference type="Proteomes" id="UP000008312">
    <property type="component" value="Unassembled WGS sequence"/>
</dbReference>
<keyword evidence="4" id="KW-0689">Ribosomal protein</keyword>
<name>D8M187_BLAHO</name>
<dbReference type="RefSeq" id="XP_012899357.1">
    <property type="nucleotide sequence ID" value="XM_013043903.1"/>
</dbReference>
<evidence type="ECO:0000256" key="2">
    <source>
        <dbReference type="ARBA" id="ARBA00022730"/>
    </source>
</evidence>
<gene>
    <name evidence="10" type="ORF">GSBLH_T00001931001</name>
    <name evidence="11" type="ORF">GSBLH_T00002365001</name>
    <name evidence="12" type="ORF">GSBLH_T00004923001</name>
</gene>
<keyword evidence="5" id="KW-0687">Ribonucleoprotein</keyword>
<dbReference type="Gene3D" id="2.40.50.740">
    <property type="match status" value="1"/>
</dbReference>
<dbReference type="InterPro" id="IPR032277">
    <property type="entry name" value="Ribosomal_eS4_C"/>
</dbReference>
<dbReference type="EMBL" id="FN668690">
    <property type="protein sequence ID" value="CBK25309.2"/>
    <property type="molecule type" value="Genomic_DNA"/>
</dbReference>
<feature type="domain" description="KOW" evidence="7">
    <location>
        <begin position="112"/>
        <end position="145"/>
    </location>
</feature>
<dbReference type="InterPro" id="IPR014722">
    <property type="entry name" value="Rib_uL2_dom2"/>
</dbReference>
<dbReference type="RefSeq" id="XP_012895874.1">
    <property type="nucleotide sequence ID" value="XM_013040420.1"/>
</dbReference>
<dbReference type="OMA" id="CIVTIRD"/>
<dbReference type="PANTHER" id="PTHR11581:SF0">
    <property type="entry name" value="SMALL RIBOSOMAL SUBUNIT PROTEIN ES4"/>
    <property type="match status" value="1"/>
</dbReference>
<dbReference type="CDD" id="cd06087">
    <property type="entry name" value="KOW_RPS4"/>
    <property type="match status" value="1"/>
</dbReference>
<evidence type="ECO:0000256" key="3">
    <source>
        <dbReference type="ARBA" id="ARBA00022884"/>
    </source>
</evidence>
<dbReference type="OrthoDB" id="1109245at2759"/>
<dbReference type="GO" id="GO:0022627">
    <property type="term" value="C:cytosolic small ribosomal subunit"/>
    <property type="evidence" value="ECO:0007669"/>
    <property type="project" value="TreeGrafter"/>
</dbReference>
<keyword evidence="13" id="KW-1185">Reference proteome</keyword>
<evidence type="ECO:0000256" key="1">
    <source>
        <dbReference type="ARBA" id="ARBA00007500"/>
    </source>
</evidence>
<evidence type="ECO:0000313" key="12">
    <source>
        <dbReference type="EMBL" id="CBK25309.2"/>
    </source>
</evidence>
<dbReference type="InterPro" id="IPR000876">
    <property type="entry name" value="Ribosomal_eS4"/>
</dbReference>
<dbReference type="GeneID" id="24921917"/>
<dbReference type="EMBL" id="FN668645">
    <property type="protein sequence ID" value="CBK21826.2"/>
    <property type="molecule type" value="Genomic_DNA"/>
</dbReference>
<evidence type="ECO:0000259" key="8">
    <source>
        <dbReference type="Pfam" id="PF00900"/>
    </source>
</evidence>
<dbReference type="FunFam" id="2.40.50.740:FF:000001">
    <property type="entry name" value="40S ribosomal protein S4"/>
    <property type="match status" value="1"/>
</dbReference>
<keyword evidence="3 6" id="KW-0694">RNA-binding</keyword>
<dbReference type="Gene3D" id="2.30.30.30">
    <property type="match status" value="1"/>
</dbReference>
<dbReference type="PROSITE" id="PS50889">
    <property type="entry name" value="S4"/>
    <property type="match status" value="1"/>
</dbReference>
<evidence type="ECO:0000313" key="10">
    <source>
        <dbReference type="EMBL" id="CBK21826.2"/>
    </source>
</evidence>
<evidence type="ECO:0000256" key="5">
    <source>
        <dbReference type="ARBA" id="ARBA00023274"/>
    </source>
</evidence>
<dbReference type="InterPro" id="IPR038237">
    <property type="entry name" value="Ribosomal_eS4_central_sf"/>
</dbReference>
<dbReference type="AlphaFoldDB" id="D8M187"/>
<dbReference type="Pfam" id="PF00467">
    <property type="entry name" value="KOW"/>
    <property type="match status" value="1"/>
</dbReference>
<protein>
    <recommendedName>
        <fullName evidence="14">40S ribosomal protein S4</fullName>
    </recommendedName>
</protein>
<evidence type="ECO:0008006" key="14">
    <source>
        <dbReference type="Google" id="ProtNLM"/>
    </source>
</evidence>
<dbReference type="Gene3D" id="3.10.290.10">
    <property type="entry name" value="RNA-binding S4 domain"/>
    <property type="match status" value="1"/>
</dbReference>
<organism evidence="10">
    <name type="scientific">Blastocystis hominis</name>
    <dbReference type="NCBI Taxonomy" id="12968"/>
    <lineage>
        <taxon>Eukaryota</taxon>
        <taxon>Sar</taxon>
        <taxon>Stramenopiles</taxon>
        <taxon>Bigyra</taxon>
        <taxon>Opalozoa</taxon>
        <taxon>Opalinata</taxon>
        <taxon>Blastocystidae</taxon>
        <taxon>Blastocystis</taxon>
    </lineage>
</organism>
<dbReference type="Pfam" id="PF00900">
    <property type="entry name" value="Ribosomal_S4e"/>
    <property type="match status" value="1"/>
</dbReference>
<dbReference type="InterPro" id="IPR013845">
    <property type="entry name" value="Ribosomal_eS4_central_region"/>
</dbReference>
<evidence type="ECO:0000259" key="7">
    <source>
        <dbReference type="Pfam" id="PF00467"/>
    </source>
</evidence>
<dbReference type="PANTHER" id="PTHR11581">
    <property type="entry name" value="30S/40S RIBOSOMAL PROTEIN S4"/>
    <property type="match status" value="1"/>
</dbReference>
<dbReference type="FunCoup" id="D8M187">
    <property type="interactions" value="390"/>
</dbReference>